<evidence type="ECO:0000256" key="2">
    <source>
        <dbReference type="ARBA" id="ARBA00022729"/>
    </source>
</evidence>
<reference evidence="6" key="1">
    <citation type="journal article" date="2019" name="Int. J. Syst. Evol. Microbiol.">
        <title>The Global Catalogue of Microorganisms (GCM) 10K type strain sequencing project: providing services to taxonomists for standard genome sequencing and annotation.</title>
        <authorList>
            <consortium name="The Broad Institute Genomics Platform"/>
            <consortium name="The Broad Institute Genome Sequencing Center for Infectious Disease"/>
            <person name="Wu L."/>
            <person name="Ma J."/>
        </authorList>
    </citation>
    <scope>NUCLEOTIDE SEQUENCE [LARGE SCALE GENOMIC DNA]</scope>
    <source>
        <strain evidence="6">KCTC 42282</strain>
    </source>
</reference>
<feature type="signal peptide" evidence="3">
    <location>
        <begin position="1"/>
        <end position="24"/>
    </location>
</feature>
<proteinExistence type="inferred from homology"/>
<dbReference type="CDD" id="cd06343">
    <property type="entry name" value="PBP1_ABC_ligand_binding-like"/>
    <property type="match status" value="1"/>
</dbReference>
<gene>
    <name evidence="5" type="ORF">ACFONL_10405</name>
</gene>
<comment type="caution">
    <text evidence="5">The sequence shown here is derived from an EMBL/GenBank/DDBJ whole genome shotgun (WGS) entry which is preliminary data.</text>
</comment>
<dbReference type="Proteomes" id="UP001595704">
    <property type="component" value="Unassembled WGS sequence"/>
</dbReference>
<dbReference type="InterPro" id="IPR028081">
    <property type="entry name" value="Leu-bd"/>
</dbReference>
<evidence type="ECO:0000256" key="1">
    <source>
        <dbReference type="ARBA" id="ARBA00010062"/>
    </source>
</evidence>
<dbReference type="Gene3D" id="3.40.50.2300">
    <property type="match status" value="2"/>
</dbReference>
<dbReference type="EMBL" id="JBHRYC010000050">
    <property type="protein sequence ID" value="MFC3637782.1"/>
    <property type="molecule type" value="Genomic_DNA"/>
</dbReference>
<feature type="domain" description="Leucine-binding protein" evidence="4">
    <location>
        <begin position="37"/>
        <end position="363"/>
    </location>
</feature>
<dbReference type="InterPro" id="IPR028082">
    <property type="entry name" value="Peripla_BP_I"/>
</dbReference>
<name>A0ABV7UGG3_9HYPH</name>
<protein>
    <submittedName>
        <fullName evidence="5">ABC transporter substrate-binding protein</fullName>
    </submittedName>
</protein>
<dbReference type="Pfam" id="PF13458">
    <property type="entry name" value="Peripla_BP_6"/>
    <property type="match status" value="1"/>
</dbReference>
<sequence length="406" mass="44059">MIARRALLLVGIAGVAMAATAALAAEKKYGPGVSDTEIRLGQTMPYSGPASAYGIQGTVEVAYFKKLNEKGGVNGRKVNLISLDDAYSPPKTVEQTRKLVENENVLAIYGTVGTPTNTSIHKYLNSKKVPQILISTGAAKWNDPKNFPWTTAFFPLYDVEGAIYGRYILQNIPNAKIAILSQNDDAGRDYVRGFKEGLGDKAKSMVVAEATYEVTDATVDSQMVKLKNSGANVFYLMATPKFGAQAIRKKHELDWKAQTFVVSVAASIGSVLKPAGFEASQGVITATALKTPGDPKWKDSPDMKAYADFMKSIGMENMFTDSSAALGYLSATLVHRMLEAAGDDLTRENLMKQATNLNMKDLPMLLPGVTIHTTPENYSAFNTLMLQRFKGEGFELFGEPISAQKH</sequence>
<organism evidence="5 6">
    <name type="scientific">Camelimonas fluminis</name>
    <dbReference type="NCBI Taxonomy" id="1576911"/>
    <lineage>
        <taxon>Bacteria</taxon>
        <taxon>Pseudomonadati</taxon>
        <taxon>Pseudomonadota</taxon>
        <taxon>Alphaproteobacteria</taxon>
        <taxon>Hyphomicrobiales</taxon>
        <taxon>Chelatococcaceae</taxon>
        <taxon>Camelimonas</taxon>
    </lineage>
</organism>
<evidence type="ECO:0000313" key="6">
    <source>
        <dbReference type="Proteomes" id="UP001595704"/>
    </source>
</evidence>
<comment type="similarity">
    <text evidence="1">Belongs to the leucine-binding protein family.</text>
</comment>
<evidence type="ECO:0000313" key="5">
    <source>
        <dbReference type="EMBL" id="MFC3637782.1"/>
    </source>
</evidence>
<evidence type="ECO:0000259" key="4">
    <source>
        <dbReference type="Pfam" id="PF13458"/>
    </source>
</evidence>
<accession>A0ABV7UGG3</accession>
<feature type="chain" id="PRO_5047538966" evidence="3">
    <location>
        <begin position="25"/>
        <end position="406"/>
    </location>
</feature>
<keyword evidence="2 3" id="KW-0732">Signal</keyword>
<evidence type="ECO:0000256" key="3">
    <source>
        <dbReference type="SAM" id="SignalP"/>
    </source>
</evidence>
<keyword evidence="6" id="KW-1185">Reference proteome</keyword>
<dbReference type="PANTHER" id="PTHR47235">
    <property type="entry name" value="BLR6548 PROTEIN"/>
    <property type="match status" value="1"/>
</dbReference>
<dbReference type="RefSeq" id="WP_191317791.1">
    <property type="nucleotide sequence ID" value="NZ_BNCG01000001.1"/>
</dbReference>
<dbReference type="PANTHER" id="PTHR47235:SF1">
    <property type="entry name" value="BLR6548 PROTEIN"/>
    <property type="match status" value="1"/>
</dbReference>
<dbReference type="SUPFAM" id="SSF53822">
    <property type="entry name" value="Periplasmic binding protein-like I"/>
    <property type="match status" value="1"/>
</dbReference>